<evidence type="ECO:0000256" key="1">
    <source>
        <dbReference type="SAM" id="MobiDB-lite"/>
    </source>
</evidence>
<feature type="region of interest" description="Disordered" evidence="1">
    <location>
        <begin position="95"/>
        <end position="114"/>
    </location>
</feature>
<evidence type="ECO:0000313" key="3">
    <source>
        <dbReference type="Proteomes" id="UP001159427"/>
    </source>
</evidence>
<name>A0ABN8RGW3_9CNID</name>
<reference evidence="2 3" key="1">
    <citation type="submission" date="2022-05" db="EMBL/GenBank/DDBJ databases">
        <authorList>
            <consortium name="Genoscope - CEA"/>
            <person name="William W."/>
        </authorList>
    </citation>
    <scope>NUCLEOTIDE SEQUENCE [LARGE SCALE GENOMIC DNA]</scope>
</reference>
<organism evidence="2 3">
    <name type="scientific">Porites evermanni</name>
    <dbReference type="NCBI Taxonomy" id="104178"/>
    <lineage>
        <taxon>Eukaryota</taxon>
        <taxon>Metazoa</taxon>
        <taxon>Cnidaria</taxon>
        <taxon>Anthozoa</taxon>
        <taxon>Hexacorallia</taxon>
        <taxon>Scleractinia</taxon>
        <taxon>Fungiina</taxon>
        <taxon>Poritidae</taxon>
        <taxon>Porites</taxon>
    </lineage>
</organism>
<dbReference type="Proteomes" id="UP001159427">
    <property type="component" value="Unassembled WGS sequence"/>
</dbReference>
<protein>
    <submittedName>
        <fullName evidence="2">Uncharacterized protein</fullName>
    </submittedName>
</protein>
<evidence type="ECO:0000313" key="2">
    <source>
        <dbReference type="EMBL" id="CAH3178257.1"/>
    </source>
</evidence>
<proteinExistence type="predicted"/>
<accession>A0ABN8RGW3</accession>
<sequence length="178" mass="20632">MFSTYKELQHHLDAKRHLFVEEQDTAYDVIKKKWASSLSNVSLQKQRTFPSMQPGYESVLDCQEAVEGWALKTVQKSSRMSEDVRNYVIQRFNDGAKTGNKADPKQVEHEKKHVRNTTGGLLFQPHEWRTSKRIVSFFSQISQSLSVQRTLMKETIVLKLRMRSQTSRTKTCNCCSLS</sequence>
<gene>
    <name evidence="2" type="ORF">PEVE_00011663</name>
</gene>
<feature type="compositionally biased region" description="Basic and acidic residues" evidence="1">
    <location>
        <begin position="100"/>
        <end position="111"/>
    </location>
</feature>
<comment type="caution">
    <text evidence="2">The sequence shown here is derived from an EMBL/GenBank/DDBJ whole genome shotgun (WGS) entry which is preliminary data.</text>
</comment>
<keyword evidence="3" id="KW-1185">Reference proteome</keyword>
<dbReference type="EMBL" id="CALNXI010001847">
    <property type="protein sequence ID" value="CAH3178257.1"/>
    <property type="molecule type" value="Genomic_DNA"/>
</dbReference>